<dbReference type="EC" id="2.1.1.233" evidence="6"/>
<dbReference type="SUPFAM" id="SSF53335">
    <property type="entry name" value="S-adenosyl-L-methionine-dependent methyltransferases"/>
    <property type="match status" value="1"/>
</dbReference>
<dbReference type="InterPro" id="IPR016651">
    <property type="entry name" value="LCMT1"/>
</dbReference>
<comment type="similarity">
    <text evidence="2 6">Belongs to the methyltransferase superfamily. LCMT family.</text>
</comment>
<gene>
    <name evidence="8" type="ORF">CTAYLR_003104</name>
</gene>
<evidence type="ECO:0000256" key="4">
    <source>
        <dbReference type="ARBA" id="ARBA00022679"/>
    </source>
</evidence>
<dbReference type="InterPro" id="IPR029063">
    <property type="entry name" value="SAM-dependent_MTases_sf"/>
</dbReference>
<evidence type="ECO:0000313" key="9">
    <source>
        <dbReference type="Proteomes" id="UP001230188"/>
    </source>
</evidence>
<dbReference type="PIRSF" id="PIRSF016305">
    <property type="entry name" value="LCM_mtfrase"/>
    <property type="match status" value="1"/>
</dbReference>
<dbReference type="AlphaFoldDB" id="A0AAD7XHU1"/>
<dbReference type="PANTHER" id="PTHR13600">
    <property type="entry name" value="LEUCINE CARBOXYL METHYLTRANSFERASE"/>
    <property type="match status" value="1"/>
</dbReference>
<feature type="binding site" evidence="7">
    <location>
        <position position="125"/>
    </location>
    <ligand>
        <name>S-adenosyl-L-methionine</name>
        <dbReference type="ChEBI" id="CHEBI:59789"/>
    </ligand>
</feature>
<evidence type="ECO:0000256" key="5">
    <source>
        <dbReference type="ARBA" id="ARBA00022691"/>
    </source>
</evidence>
<name>A0AAD7XHU1_9STRA</name>
<proteinExistence type="inferred from homology"/>
<comment type="caution">
    <text evidence="8">The sequence shown here is derived from an EMBL/GenBank/DDBJ whole genome shotgun (WGS) entry which is preliminary data.</text>
</comment>
<evidence type="ECO:0000256" key="7">
    <source>
        <dbReference type="PIRSR" id="PIRSR016305-1"/>
    </source>
</evidence>
<evidence type="ECO:0000256" key="1">
    <source>
        <dbReference type="ARBA" id="ARBA00000724"/>
    </source>
</evidence>
<evidence type="ECO:0000256" key="6">
    <source>
        <dbReference type="PIRNR" id="PIRNR016305"/>
    </source>
</evidence>
<dbReference type="GO" id="GO:0018423">
    <property type="term" value="F:protein C-terminal leucine carboxyl O-methyltransferase activity"/>
    <property type="evidence" value="ECO:0007669"/>
    <property type="project" value="UniProtKB-EC"/>
</dbReference>
<feature type="binding site" evidence="7">
    <location>
        <begin position="109"/>
        <end position="110"/>
    </location>
    <ligand>
        <name>S-adenosyl-L-methionine</name>
        <dbReference type="ChEBI" id="CHEBI:59789"/>
    </ligand>
</feature>
<dbReference type="PANTHER" id="PTHR13600:SF21">
    <property type="entry name" value="LEUCINE CARBOXYL METHYLTRANSFERASE 1"/>
    <property type="match status" value="1"/>
</dbReference>
<comment type="function">
    <text evidence="6">Methylates the carboxyl group of the C-terminal leucine residue of protein phosphatase 2A catalytic subunits to form alpha-leucine ester residues.</text>
</comment>
<organism evidence="8 9">
    <name type="scientific">Chrysophaeum taylorii</name>
    <dbReference type="NCBI Taxonomy" id="2483200"/>
    <lineage>
        <taxon>Eukaryota</taxon>
        <taxon>Sar</taxon>
        <taxon>Stramenopiles</taxon>
        <taxon>Ochrophyta</taxon>
        <taxon>Pelagophyceae</taxon>
        <taxon>Pelagomonadales</taxon>
        <taxon>Pelagomonadaceae</taxon>
        <taxon>Chrysophaeum</taxon>
    </lineage>
</organism>
<protein>
    <recommendedName>
        <fullName evidence="6">Leucine carboxyl methyltransferase 1</fullName>
        <ecNumber evidence="6">2.1.1.233</ecNumber>
    </recommendedName>
</protein>
<keyword evidence="5 6" id="KW-0949">S-adenosyl-L-methionine</keyword>
<sequence length="254" mass="28581">MELALSTARAKKRCAERGYIEDPYVSHFVADRGTGDPSMTRGYYARIRAIELTFPFGPRLVLGAGFDTSFWRCGGKAVEVDAPDVIRAKREIAKRNSLRVDGLDFVEADLNSFVPESSQPLIIAECVFAYLRNDNILDWASRQENVLVVIFEPLKSNDKFGKIMFENFGIRGWNLRTKTMDEWAVLPFQKVKALSMKTVCDRLLVGEEGARIRGLEPFDDPSEFDLLMSHYGLVLAANGTAVPFLDTLPFLLDD</sequence>
<evidence type="ECO:0000313" key="8">
    <source>
        <dbReference type="EMBL" id="KAJ8598694.1"/>
    </source>
</evidence>
<dbReference type="GO" id="GO:0032259">
    <property type="term" value="P:methylation"/>
    <property type="evidence" value="ECO:0007669"/>
    <property type="project" value="UniProtKB-KW"/>
</dbReference>
<comment type="catalytic activity">
    <reaction evidence="1 6">
        <text>[phosphatase 2A protein]-C-terminal L-leucine + S-adenosyl-L-methionine = [phosphatase 2A protein]-C-terminal L-leucine methyl ester + S-adenosyl-L-homocysteine</text>
        <dbReference type="Rhea" id="RHEA:48544"/>
        <dbReference type="Rhea" id="RHEA-COMP:12134"/>
        <dbReference type="Rhea" id="RHEA-COMP:12135"/>
        <dbReference type="ChEBI" id="CHEBI:57856"/>
        <dbReference type="ChEBI" id="CHEBI:59789"/>
        <dbReference type="ChEBI" id="CHEBI:90516"/>
        <dbReference type="ChEBI" id="CHEBI:90517"/>
        <dbReference type="EC" id="2.1.1.233"/>
    </reaction>
</comment>
<feature type="binding site" evidence="7">
    <location>
        <position position="46"/>
    </location>
    <ligand>
        <name>S-adenosyl-L-methionine</name>
        <dbReference type="ChEBI" id="CHEBI:59789"/>
    </ligand>
</feature>
<dbReference type="EMBL" id="JAQMWT010000664">
    <property type="protein sequence ID" value="KAJ8598694.1"/>
    <property type="molecule type" value="Genomic_DNA"/>
</dbReference>
<dbReference type="InterPro" id="IPR007213">
    <property type="entry name" value="Ppm1/Ppm2/Tcmp"/>
</dbReference>
<accession>A0AAD7XHU1</accession>
<keyword evidence="3 6" id="KW-0489">Methyltransferase</keyword>
<keyword evidence="9" id="KW-1185">Reference proteome</keyword>
<dbReference type="Proteomes" id="UP001230188">
    <property type="component" value="Unassembled WGS sequence"/>
</dbReference>
<reference evidence="8" key="1">
    <citation type="submission" date="2023-01" db="EMBL/GenBank/DDBJ databases">
        <title>Metagenome sequencing of chrysophaentin producing Chrysophaeum taylorii.</title>
        <authorList>
            <person name="Davison J."/>
            <person name="Bewley C."/>
        </authorList>
    </citation>
    <scope>NUCLEOTIDE SEQUENCE</scope>
    <source>
        <strain evidence="8">NIES-1699</strain>
    </source>
</reference>
<evidence type="ECO:0000256" key="3">
    <source>
        <dbReference type="ARBA" id="ARBA00022603"/>
    </source>
</evidence>
<feature type="binding site" evidence="7">
    <location>
        <position position="63"/>
    </location>
    <ligand>
        <name>S-adenosyl-L-methionine</name>
        <dbReference type="ChEBI" id="CHEBI:59789"/>
    </ligand>
</feature>
<dbReference type="Pfam" id="PF04072">
    <property type="entry name" value="LCM"/>
    <property type="match status" value="1"/>
</dbReference>
<keyword evidence="4 6" id="KW-0808">Transferase</keyword>
<dbReference type="Gene3D" id="3.40.50.150">
    <property type="entry name" value="Vaccinia Virus protein VP39"/>
    <property type="match status" value="1"/>
</dbReference>
<evidence type="ECO:0000256" key="2">
    <source>
        <dbReference type="ARBA" id="ARBA00010703"/>
    </source>
</evidence>